<evidence type="ECO:0000313" key="3">
    <source>
        <dbReference type="Proteomes" id="UP001179952"/>
    </source>
</evidence>
<reference evidence="2" key="1">
    <citation type="journal article" date="2023" name="Nat. Commun.">
        <title>Diploid and tetraploid genomes of Acorus and the evolution of monocots.</title>
        <authorList>
            <person name="Ma L."/>
            <person name="Liu K.W."/>
            <person name="Li Z."/>
            <person name="Hsiao Y.Y."/>
            <person name="Qi Y."/>
            <person name="Fu T."/>
            <person name="Tang G.D."/>
            <person name="Zhang D."/>
            <person name="Sun W.H."/>
            <person name="Liu D.K."/>
            <person name="Li Y."/>
            <person name="Chen G.Z."/>
            <person name="Liu X.D."/>
            <person name="Liao X.Y."/>
            <person name="Jiang Y.T."/>
            <person name="Yu X."/>
            <person name="Hao Y."/>
            <person name="Huang J."/>
            <person name="Zhao X.W."/>
            <person name="Ke S."/>
            <person name="Chen Y.Y."/>
            <person name="Wu W.L."/>
            <person name="Hsu J.L."/>
            <person name="Lin Y.F."/>
            <person name="Huang M.D."/>
            <person name="Li C.Y."/>
            <person name="Huang L."/>
            <person name="Wang Z.W."/>
            <person name="Zhao X."/>
            <person name="Zhong W.Y."/>
            <person name="Peng D.H."/>
            <person name="Ahmad S."/>
            <person name="Lan S."/>
            <person name="Zhang J.S."/>
            <person name="Tsai W.C."/>
            <person name="Van de Peer Y."/>
            <person name="Liu Z.J."/>
        </authorList>
    </citation>
    <scope>NUCLEOTIDE SEQUENCE</scope>
    <source>
        <strain evidence="2">SCP</strain>
    </source>
</reference>
<organism evidence="2 3">
    <name type="scientific">Acorus gramineus</name>
    <name type="common">Dwarf sweet flag</name>
    <dbReference type="NCBI Taxonomy" id="55184"/>
    <lineage>
        <taxon>Eukaryota</taxon>
        <taxon>Viridiplantae</taxon>
        <taxon>Streptophyta</taxon>
        <taxon>Embryophyta</taxon>
        <taxon>Tracheophyta</taxon>
        <taxon>Spermatophyta</taxon>
        <taxon>Magnoliopsida</taxon>
        <taxon>Liliopsida</taxon>
        <taxon>Acoraceae</taxon>
        <taxon>Acorus</taxon>
    </lineage>
</organism>
<dbReference type="Pfam" id="PF00646">
    <property type="entry name" value="F-box"/>
    <property type="match status" value="1"/>
</dbReference>
<reference evidence="2" key="2">
    <citation type="submission" date="2023-06" db="EMBL/GenBank/DDBJ databases">
        <authorList>
            <person name="Ma L."/>
            <person name="Liu K.-W."/>
            <person name="Li Z."/>
            <person name="Hsiao Y.-Y."/>
            <person name="Qi Y."/>
            <person name="Fu T."/>
            <person name="Tang G."/>
            <person name="Zhang D."/>
            <person name="Sun W.-H."/>
            <person name="Liu D.-K."/>
            <person name="Li Y."/>
            <person name="Chen G.-Z."/>
            <person name="Liu X.-D."/>
            <person name="Liao X.-Y."/>
            <person name="Jiang Y.-T."/>
            <person name="Yu X."/>
            <person name="Hao Y."/>
            <person name="Huang J."/>
            <person name="Zhao X.-W."/>
            <person name="Ke S."/>
            <person name="Chen Y.-Y."/>
            <person name="Wu W.-L."/>
            <person name="Hsu J.-L."/>
            <person name="Lin Y.-F."/>
            <person name="Huang M.-D."/>
            <person name="Li C.-Y."/>
            <person name="Huang L."/>
            <person name="Wang Z.-W."/>
            <person name="Zhao X."/>
            <person name="Zhong W.-Y."/>
            <person name="Peng D.-H."/>
            <person name="Ahmad S."/>
            <person name="Lan S."/>
            <person name="Zhang J.-S."/>
            <person name="Tsai W.-C."/>
            <person name="Van De Peer Y."/>
            <person name="Liu Z.-J."/>
        </authorList>
    </citation>
    <scope>NUCLEOTIDE SEQUENCE</scope>
    <source>
        <strain evidence="2">SCP</strain>
        <tissue evidence="2">Leaves</tissue>
    </source>
</reference>
<accession>A0AAV9BEF6</accession>
<gene>
    <name evidence="2" type="ORF">QJS04_geneDACA011717</name>
</gene>
<proteinExistence type="predicted"/>
<dbReference type="InterPro" id="IPR045283">
    <property type="entry name" value="AT3G44326-like"/>
</dbReference>
<dbReference type="SUPFAM" id="SSF81383">
    <property type="entry name" value="F-box domain"/>
    <property type="match status" value="1"/>
</dbReference>
<dbReference type="InterPro" id="IPR036047">
    <property type="entry name" value="F-box-like_dom_sf"/>
</dbReference>
<sequence>MEDLHPDLLLQILRRLDPPSLAAVSASSSHLLRLSSEPHLLHHLSLSTWPSLRHLPTPHLHLLSSKSFLSDAFPSPSSAAAGSGWFCGGDLISAVDLYHNHDLLLSSVIVTDTSDPWFSTSPFRIDAPAPAADAPAVDPARLRLTWIAMDSGGGGRRRRAADLSSGRPVSVQRHWLTGDMQVRFATVLGPAAVAAVVVTCGRRRGEGEEEGCWHVREAILVVEDVEGVCLNGREGLAVIEAAMGGGRRREAEGEAEERWSEFQKRRRERREGKLRRERRLDTCCVLIGVSALVSFWGLLLWSHLSVPTC</sequence>
<feature type="domain" description="F-box" evidence="1">
    <location>
        <begin position="2"/>
        <end position="41"/>
    </location>
</feature>
<name>A0AAV9BEF6_ACOGR</name>
<keyword evidence="3" id="KW-1185">Reference proteome</keyword>
<evidence type="ECO:0000313" key="2">
    <source>
        <dbReference type="EMBL" id="KAK1275021.1"/>
    </source>
</evidence>
<dbReference type="InterPro" id="IPR001810">
    <property type="entry name" value="F-box_dom"/>
</dbReference>
<dbReference type="Proteomes" id="UP001179952">
    <property type="component" value="Unassembled WGS sequence"/>
</dbReference>
<comment type="caution">
    <text evidence="2">The sequence shown here is derived from an EMBL/GenBank/DDBJ whole genome shotgun (WGS) entry which is preliminary data.</text>
</comment>
<dbReference type="EMBL" id="JAUJYN010000003">
    <property type="protein sequence ID" value="KAK1275021.1"/>
    <property type="molecule type" value="Genomic_DNA"/>
</dbReference>
<dbReference type="PANTHER" id="PTHR33736">
    <property type="entry name" value="F-BOX PROTEIN-RELATED"/>
    <property type="match status" value="1"/>
</dbReference>
<evidence type="ECO:0000259" key="1">
    <source>
        <dbReference type="Pfam" id="PF00646"/>
    </source>
</evidence>
<dbReference type="PANTHER" id="PTHR33736:SF13">
    <property type="entry name" value="OS11G0155100 PROTEIN"/>
    <property type="match status" value="1"/>
</dbReference>
<protein>
    <submittedName>
        <fullName evidence="2">F-box protein</fullName>
    </submittedName>
</protein>
<dbReference type="AlphaFoldDB" id="A0AAV9BEF6"/>